<proteinExistence type="predicted"/>
<gene>
    <name evidence="8" type="ORF">MUO15_04450</name>
</gene>
<dbReference type="InterPro" id="IPR053149">
    <property type="entry name" value="TPK"/>
</dbReference>
<keyword evidence="6" id="KW-0472">Membrane</keyword>
<dbReference type="GO" id="GO:0004788">
    <property type="term" value="F:thiamine diphosphokinase activity"/>
    <property type="evidence" value="ECO:0007669"/>
    <property type="project" value="UniProtKB-EC"/>
</dbReference>
<dbReference type="CDD" id="cd07995">
    <property type="entry name" value="TPK"/>
    <property type="match status" value="1"/>
</dbReference>
<protein>
    <recommendedName>
        <fullName evidence="5">Thiamine diphosphokinase</fullName>
        <ecNumber evidence="5">2.7.6.2</ecNumber>
    </recommendedName>
</protein>
<evidence type="ECO:0000256" key="1">
    <source>
        <dbReference type="ARBA" id="ARBA00022679"/>
    </source>
</evidence>
<dbReference type="EC" id="2.7.6.2" evidence="5"/>
<evidence type="ECO:0000256" key="3">
    <source>
        <dbReference type="ARBA" id="ARBA00022777"/>
    </source>
</evidence>
<dbReference type="InterPro" id="IPR006282">
    <property type="entry name" value="Thi_PPkinase"/>
</dbReference>
<dbReference type="InterPro" id="IPR007371">
    <property type="entry name" value="TPK_catalytic"/>
</dbReference>
<keyword evidence="6" id="KW-1133">Transmembrane helix</keyword>
<dbReference type="PANTHER" id="PTHR41299:SF1">
    <property type="entry name" value="THIAMINE PYROPHOSPHOKINASE"/>
    <property type="match status" value="1"/>
</dbReference>
<name>A0ABY4HD16_9BACI</name>
<dbReference type="Gene3D" id="3.40.50.10240">
    <property type="entry name" value="Thiamin pyrophosphokinase, catalytic domain"/>
    <property type="match status" value="1"/>
</dbReference>
<evidence type="ECO:0000256" key="6">
    <source>
        <dbReference type="SAM" id="Phobius"/>
    </source>
</evidence>
<sequence length="217" mass="24140">MQKRIGIVAGGPKEYIPELSEYDGKDMLWIGADQGAEVIIEQDGRLDIAVGDFDSVSERSFAAIKKAAARTDTYPNEKDETDLEIAIQEALMLEPEQILLFGVTGGRLDHSLINIQLLYPLLNKGIKATIIDRQNQLELVGEGMHKLKKIDKYLYVSFLPITLEVKGLCLTGFYYPLQGAHLSYGSTRCISNQLIEEQGTFSFTEGILLVVRSNDVI</sequence>
<dbReference type="PANTHER" id="PTHR41299">
    <property type="entry name" value="THIAMINE PYROPHOSPHOKINASE"/>
    <property type="match status" value="1"/>
</dbReference>
<evidence type="ECO:0000313" key="8">
    <source>
        <dbReference type="EMBL" id="UOR12773.1"/>
    </source>
</evidence>
<keyword evidence="1 8" id="KW-0808">Transferase</keyword>
<evidence type="ECO:0000259" key="7">
    <source>
        <dbReference type="SMART" id="SM00983"/>
    </source>
</evidence>
<keyword evidence="6" id="KW-0812">Transmembrane</keyword>
<evidence type="ECO:0000256" key="2">
    <source>
        <dbReference type="ARBA" id="ARBA00022741"/>
    </source>
</evidence>
<feature type="domain" description="Thiamin pyrophosphokinase thiamin-binding" evidence="7">
    <location>
        <begin position="143"/>
        <end position="209"/>
    </location>
</feature>
<dbReference type="SUPFAM" id="SSF63999">
    <property type="entry name" value="Thiamin pyrophosphokinase, catalytic domain"/>
    <property type="match status" value="1"/>
</dbReference>
<keyword evidence="3" id="KW-0418">Kinase</keyword>
<dbReference type="SMART" id="SM00983">
    <property type="entry name" value="TPK_B1_binding"/>
    <property type="match status" value="1"/>
</dbReference>
<reference evidence="8" key="1">
    <citation type="submission" date="2022-04" db="EMBL/GenBank/DDBJ databases">
        <title>Halobacillus sp. isolated from saltern.</title>
        <authorList>
            <person name="Won M."/>
            <person name="Lee C.-M."/>
            <person name="Woen H.-Y."/>
            <person name="Kwon S.-W."/>
        </authorList>
    </citation>
    <scope>NUCLEOTIDE SEQUENCE</scope>
    <source>
        <strain evidence="8">SSHM10-5</strain>
    </source>
</reference>
<dbReference type="InterPro" id="IPR007373">
    <property type="entry name" value="Thiamin_PyroPKinase_B1-bd"/>
</dbReference>
<dbReference type="Proteomes" id="UP000830326">
    <property type="component" value="Chromosome"/>
</dbReference>
<organism evidence="8 9">
    <name type="scientific">Halobacillus amylolyticus</name>
    <dbReference type="NCBI Taxonomy" id="2932259"/>
    <lineage>
        <taxon>Bacteria</taxon>
        <taxon>Bacillati</taxon>
        <taxon>Bacillota</taxon>
        <taxon>Bacilli</taxon>
        <taxon>Bacillales</taxon>
        <taxon>Bacillaceae</taxon>
        <taxon>Halobacillus</taxon>
    </lineage>
</organism>
<feature type="transmembrane region" description="Helical" evidence="6">
    <location>
        <begin position="153"/>
        <end position="175"/>
    </location>
</feature>
<keyword evidence="2" id="KW-0547">Nucleotide-binding</keyword>
<dbReference type="EMBL" id="CP095075">
    <property type="protein sequence ID" value="UOR12773.1"/>
    <property type="molecule type" value="Genomic_DNA"/>
</dbReference>
<dbReference type="NCBIfam" id="TIGR01378">
    <property type="entry name" value="thi_PPkinase"/>
    <property type="match status" value="1"/>
</dbReference>
<keyword evidence="4" id="KW-0067">ATP-binding</keyword>
<dbReference type="InterPro" id="IPR036759">
    <property type="entry name" value="TPK_catalytic_sf"/>
</dbReference>
<accession>A0ABY4HD16</accession>
<evidence type="ECO:0000256" key="4">
    <source>
        <dbReference type="ARBA" id="ARBA00022840"/>
    </source>
</evidence>
<dbReference type="Pfam" id="PF04263">
    <property type="entry name" value="TPK_catalytic"/>
    <property type="match status" value="1"/>
</dbReference>
<evidence type="ECO:0000256" key="5">
    <source>
        <dbReference type="NCBIfam" id="TIGR01378"/>
    </source>
</evidence>
<evidence type="ECO:0000313" key="9">
    <source>
        <dbReference type="Proteomes" id="UP000830326"/>
    </source>
</evidence>
<dbReference type="Pfam" id="PF04265">
    <property type="entry name" value="TPK_B1_binding"/>
    <property type="match status" value="1"/>
</dbReference>
<keyword evidence="9" id="KW-1185">Reference proteome</keyword>
<dbReference type="InterPro" id="IPR036371">
    <property type="entry name" value="TPK_B1-bd_sf"/>
</dbReference>
<dbReference type="RefSeq" id="WP_245033798.1">
    <property type="nucleotide sequence ID" value="NZ_CP095075.1"/>
</dbReference>
<dbReference type="SUPFAM" id="SSF63862">
    <property type="entry name" value="Thiamin pyrophosphokinase, substrate-binding domain"/>
    <property type="match status" value="1"/>
</dbReference>